<dbReference type="AlphaFoldDB" id="A0A0F9PA47"/>
<reference evidence="1" key="1">
    <citation type="journal article" date="2015" name="Nature">
        <title>Complex archaea that bridge the gap between prokaryotes and eukaryotes.</title>
        <authorList>
            <person name="Spang A."/>
            <person name="Saw J.H."/>
            <person name="Jorgensen S.L."/>
            <person name="Zaremba-Niedzwiedzka K."/>
            <person name="Martijn J."/>
            <person name="Lind A.E."/>
            <person name="van Eijk R."/>
            <person name="Schleper C."/>
            <person name="Guy L."/>
            <person name="Ettema T.J."/>
        </authorList>
    </citation>
    <scope>NUCLEOTIDE SEQUENCE</scope>
</reference>
<feature type="non-terminal residue" evidence="1">
    <location>
        <position position="1"/>
    </location>
</feature>
<dbReference type="InterPro" id="IPR011048">
    <property type="entry name" value="Haem_d1_sf"/>
</dbReference>
<comment type="caution">
    <text evidence="1">The sequence shown here is derived from an EMBL/GenBank/DDBJ whole genome shotgun (WGS) entry which is preliminary data.</text>
</comment>
<evidence type="ECO:0000313" key="1">
    <source>
        <dbReference type="EMBL" id="KKM97865.1"/>
    </source>
</evidence>
<protein>
    <submittedName>
        <fullName evidence="1">Uncharacterized protein</fullName>
    </submittedName>
</protein>
<dbReference type="PANTHER" id="PTHR47197:SF3">
    <property type="entry name" value="DIHYDRO-HEME D1 DEHYDROGENASE"/>
    <property type="match status" value="1"/>
</dbReference>
<dbReference type="InterPro" id="IPR051200">
    <property type="entry name" value="Host-pathogen_enzymatic-act"/>
</dbReference>
<dbReference type="InterPro" id="IPR015943">
    <property type="entry name" value="WD40/YVTN_repeat-like_dom_sf"/>
</dbReference>
<proteinExistence type="predicted"/>
<accession>A0A0F9PA47</accession>
<organism evidence="1">
    <name type="scientific">marine sediment metagenome</name>
    <dbReference type="NCBI Taxonomy" id="412755"/>
    <lineage>
        <taxon>unclassified sequences</taxon>
        <taxon>metagenomes</taxon>
        <taxon>ecological metagenomes</taxon>
    </lineage>
</organism>
<name>A0A0F9PA47_9ZZZZ</name>
<dbReference type="PANTHER" id="PTHR47197">
    <property type="entry name" value="PROTEIN NIRF"/>
    <property type="match status" value="1"/>
</dbReference>
<dbReference type="Gene3D" id="2.130.10.10">
    <property type="entry name" value="YVTN repeat-like/Quinoprotein amine dehydrogenase"/>
    <property type="match status" value="1"/>
</dbReference>
<dbReference type="EMBL" id="LAZR01005698">
    <property type="protein sequence ID" value="KKM97865.1"/>
    <property type="molecule type" value="Genomic_DNA"/>
</dbReference>
<dbReference type="SUPFAM" id="SSF51004">
    <property type="entry name" value="C-terminal (heme d1) domain of cytochrome cd1-nitrite reductase"/>
    <property type="match status" value="1"/>
</dbReference>
<sequence>DMVPSAYVDGGLGPIEGKDVLSIIDLAKNPNDYKAVEIEASNSVTGPPSVLAITPDGKYVIIIETRGQRPIIKSNPQIGDLPEGYLITVIDISNAEKPSVKQKLKGFEHPTSISINSEGNLVAVAFKAKNTQNQSPLVFYSFDEGTLSNPRTPKIPNWKLGDNLRHIEFHPTDNTLALLNPSDPSVSFVKVEGLDKTISLVAWGLKVPVEKAPYIVKFTPNGKYVAVNAIYADSDIRDGGLGAPFGSVTLIELDSEKSKKGQVVHLLTSRTGTGVMPEGLTISPNGNYIVTSNLERSSTSISDPKQGFFSSLTLISVDQEKGLLKTQGTFAVDAILPEATIFDNSSKFIAMTAFDHFNPSKKGGSILFWRIVTDHYNPDRIELVRTNYEVPVTRGAHTIGIVR</sequence>
<gene>
    <name evidence="1" type="ORF">LCGC14_1163690</name>
</gene>